<evidence type="ECO:0000256" key="7">
    <source>
        <dbReference type="ARBA" id="ARBA00044047"/>
    </source>
</evidence>
<dbReference type="GO" id="GO:0005524">
    <property type="term" value="F:ATP binding"/>
    <property type="evidence" value="ECO:0007669"/>
    <property type="project" value="UniProtKB-UniRule"/>
</dbReference>
<feature type="compositionally biased region" description="Basic and acidic residues" evidence="10">
    <location>
        <begin position="7"/>
        <end position="16"/>
    </location>
</feature>
<dbReference type="GO" id="GO:0061654">
    <property type="term" value="F:NEDD8 conjugating enzyme activity"/>
    <property type="evidence" value="ECO:0007669"/>
    <property type="project" value="UniProtKB-EC"/>
</dbReference>
<dbReference type="RefSeq" id="XP_031567861.1">
    <property type="nucleotide sequence ID" value="XM_031712001.1"/>
</dbReference>
<evidence type="ECO:0000313" key="13">
    <source>
        <dbReference type="RefSeq" id="XP_031567861.1"/>
    </source>
</evidence>
<evidence type="ECO:0000259" key="11">
    <source>
        <dbReference type="PROSITE" id="PS50127"/>
    </source>
</evidence>
<dbReference type="PROSITE" id="PS00183">
    <property type="entry name" value="UBC_1"/>
    <property type="match status" value="1"/>
</dbReference>
<dbReference type="GeneID" id="116302654"/>
<dbReference type="Pfam" id="PF00179">
    <property type="entry name" value="UQ_con"/>
    <property type="match status" value="1"/>
</dbReference>
<reference evidence="13" key="1">
    <citation type="submission" date="2025-08" db="UniProtKB">
        <authorList>
            <consortium name="RefSeq"/>
        </authorList>
    </citation>
    <scope>IDENTIFICATION</scope>
    <source>
        <tissue evidence="13">Tentacle</tissue>
    </source>
</reference>
<dbReference type="EC" id="2.3.2.34" evidence="7"/>
<feature type="domain" description="UBC core" evidence="11">
    <location>
        <begin position="32"/>
        <end position="185"/>
    </location>
</feature>
<keyword evidence="3 9" id="KW-0547">Nucleotide-binding</keyword>
<evidence type="ECO:0000256" key="3">
    <source>
        <dbReference type="ARBA" id="ARBA00022741"/>
    </source>
</evidence>
<dbReference type="FunFam" id="3.10.110.10:FF:000033">
    <property type="entry name" value="NEDD8-conjugating enzyme UBE2F"/>
    <property type="match status" value="1"/>
</dbReference>
<accession>A0A6P8ILM8</accession>
<dbReference type="InterPro" id="IPR023313">
    <property type="entry name" value="UBQ-conjugating_AS"/>
</dbReference>
<sequence>MITLSKKIKEEKEKKGKGLSTNESRKGQRISVRDALLIKEAQEMEEYLPATCKVDFKNPNILCDFHLTVVPDEGFWKDGIFIFHIVVPEEYNIKPPTVTCKTKIWHPNISESGEVCLSLLRQHTLDGSGWAPTRKLKDVVWGLNSLFTDLLNFDDPLNVEASQQFEKNKDSFKQRVEEYIRMFASPGR</sequence>
<comment type="catalytic activity">
    <reaction evidence="6">
        <text>[E1 NEDD8-activating enzyme]-S-[NEDD8 protein]-yl-L-cysteine + [E2 NEDD8-conjugating enzyme]-L-cysteine = [E1 NEDD8-activating enzyme]-L-cysteine + [E2 NEDD8-conjugating enzyme]-S-[NEDD8-protein]-yl-L-cysteine.</text>
        <dbReference type="EC" id="2.3.2.34"/>
    </reaction>
</comment>
<keyword evidence="5 9" id="KW-0067">ATP-binding</keyword>
<dbReference type="AlphaFoldDB" id="A0A6P8ILM8"/>
<evidence type="ECO:0000256" key="8">
    <source>
        <dbReference type="PROSITE-ProRule" id="PRU10133"/>
    </source>
</evidence>
<dbReference type="Proteomes" id="UP000515163">
    <property type="component" value="Unplaced"/>
</dbReference>
<feature type="region of interest" description="Disordered" evidence="10">
    <location>
        <begin position="1"/>
        <end position="26"/>
    </location>
</feature>
<keyword evidence="12" id="KW-1185">Reference proteome</keyword>
<evidence type="ECO:0000256" key="9">
    <source>
        <dbReference type="RuleBase" id="RU362109"/>
    </source>
</evidence>
<dbReference type="FunCoup" id="A0A6P8ILM8">
    <property type="interactions" value="2034"/>
</dbReference>
<dbReference type="InterPro" id="IPR050113">
    <property type="entry name" value="Ub_conjugating_enzyme"/>
</dbReference>
<dbReference type="PANTHER" id="PTHR24067">
    <property type="entry name" value="UBIQUITIN-CONJUGATING ENZYME E2"/>
    <property type="match status" value="1"/>
</dbReference>
<feature type="active site" description="Glycyl thioester intermediate" evidence="8">
    <location>
        <position position="116"/>
    </location>
</feature>
<gene>
    <name evidence="13" type="primary">LOC116302654</name>
</gene>
<keyword evidence="4 9" id="KW-0833">Ubl conjugation pathway</keyword>
<evidence type="ECO:0000256" key="5">
    <source>
        <dbReference type="ARBA" id="ARBA00022840"/>
    </source>
</evidence>
<comment type="similarity">
    <text evidence="9">Belongs to the ubiquitin-conjugating enzyme family.</text>
</comment>
<dbReference type="SMART" id="SM00212">
    <property type="entry name" value="UBCc"/>
    <property type="match status" value="1"/>
</dbReference>
<dbReference type="InterPro" id="IPR000608">
    <property type="entry name" value="UBC"/>
</dbReference>
<keyword evidence="2" id="KW-0808">Transferase</keyword>
<dbReference type="SUPFAM" id="SSF54495">
    <property type="entry name" value="UBC-like"/>
    <property type="match status" value="1"/>
</dbReference>
<dbReference type="InParanoid" id="A0A6P8ILM8"/>
<evidence type="ECO:0000256" key="4">
    <source>
        <dbReference type="ARBA" id="ARBA00022786"/>
    </source>
</evidence>
<evidence type="ECO:0000313" key="12">
    <source>
        <dbReference type="Proteomes" id="UP000515163"/>
    </source>
</evidence>
<dbReference type="GO" id="GO:0045116">
    <property type="term" value="P:protein neddylation"/>
    <property type="evidence" value="ECO:0007669"/>
    <property type="project" value="UniProtKB-ARBA"/>
</dbReference>
<evidence type="ECO:0000256" key="6">
    <source>
        <dbReference type="ARBA" id="ARBA00043698"/>
    </source>
</evidence>
<evidence type="ECO:0000256" key="1">
    <source>
        <dbReference type="ARBA" id="ARBA00005032"/>
    </source>
</evidence>
<dbReference type="CDD" id="cd23794">
    <property type="entry name" value="UBCc_UBE2F_UBE2M"/>
    <property type="match status" value="1"/>
</dbReference>
<dbReference type="Gene3D" id="3.10.110.10">
    <property type="entry name" value="Ubiquitin Conjugating Enzyme"/>
    <property type="match status" value="1"/>
</dbReference>
<name>A0A6P8ILM8_ACTTE</name>
<dbReference type="OrthoDB" id="10249039at2759"/>
<comment type="pathway">
    <text evidence="1">Protein modification; protein neddylation.</text>
</comment>
<dbReference type="InterPro" id="IPR016135">
    <property type="entry name" value="UBQ-conjugating_enzyme/RWD"/>
</dbReference>
<proteinExistence type="inferred from homology"/>
<organism evidence="12 13">
    <name type="scientific">Actinia tenebrosa</name>
    <name type="common">Australian red waratah sea anemone</name>
    <dbReference type="NCBI Taxonomy" id="6105"/>
    <lineage>
        <taxon>Eukaryota</taxon>
        <taxon>Metazoa</taxon>
        <taxon>Cnidaria</taxon>
        <taxon>Anthozoa</taxon>
        <taxon>Hexacorallia</taxon>
        <taxon>Actiniaria</taxon>
        <taxon>Actiniidae</taxon>
        <taxon>Actinia</taxon>
    </lineage>
</organism>
<protein>
    <recommendedName>
        <fullName evidence="7">E2 NEDD8-conjugating enzyme</fullName>
        <ecNumber evidence="7">2.3.2.34</ecNumber>
    </recommendedName>
</protein>
<evidence type="ECO:0000256" key="10">
    <source>
        <dbReference type="SAM" id="MobiDB-lite"/>
    </source>
</evidence>
<dbReference type="KEGG" id="aten:116302654"/>
<dbReference type="PROSITE" id="PS50127">
    <property type="entry name" value="UBC_2"/>
    <property type="match status" value="1"/>
</dbReference>
<evidence type="ECO:0000256" key="2">
    <source>
        <dbReference type="ARBA" id="ARBA00022679"/>
    </source>
</evidence>